<dbReference type="PANTHER" id="PTHR47331">
    <property type="entry name" value="PHD-TYPE DOMAIN-CONTAINING PROTEIN"/>
    <property type="match status" value="1"/>
</dbReference>
<dbReference type="Gene3D" id="3.30.420.10">
    <property type="entry name" value="Ribonuclease H-like superfamily/Ribonuclease H"/>
    <property type="match status" value="1"/>
</dbReference>
<dbReference type="Proteomes" id="UP000719412">
    <property type="component" value="Unassembled WGS sequence"/>
</dbReference>
<dbReference type="GO" id="GO:0015074">
    <property type="term" value="P:DNA integration"/>
    <property type="evidence" value="ECO:0007669"/>
    <property type="project" value="InterPro"/>
</dbReference>
<dbReference type="PROSITE" id="PS50994">
    <property type="entry name" value="INTEGRASE"/>
    <property type="match status" value="1"/>
</dbReference>
<dbReference type="PANTHER" id="PTHR47331:SF4">
    <property type="entry name" value="PEPTIDASE S1 DOMAIN-CONTAINING PROTEIN"/>
    <property type="match status" value="1"/>
</dbReference>
<proteinExistence type="predicted"/>
<dbReference type="Gene3D" id="3.10.10.10">
    <property type="entry name" value="HIV Type 1 Reverse Transcriptase, subunit A, domain 1"/>
    <property type="match status" value="1"/>
</dbReference>
<dbReference type="EMBL" id="JABDTM020020165">
    <property type="protein sequence ID" value="KAH0817170.1"/>
    <property type="molecule type" value="Genomic_DNA"/>
</dbReference>
<feature type="region of interest" description="Disordered" evidence="1">
    <location>
        <begin position="1703"/>
        <end position="1753"/>
    </location>
</feature>
<dbReference type="InterPro" id="IPR040676">
    <property type="entry name" value="DUF5641"/>
</dbReference>
<name>A0A8J6HM71_TENMO</name>
<dbReference type="InterPro" id="IPR005312">
    <property type="entry name" value="DUF1759"/>
</dbReference>
<dbReference type="GO" id="GO:0071897">
    <property type="term" value="P:DNA biosynthetic process"/>
    <property type="evidence" value="ECO:0007669"/>
    <property type="project" value="UniProtKB-ARBA"/>
</dbReference>
<evidence type="ECO:0000313" key="4">
    <source>
        <dbReference type="Proteomes" id="UP000719412"/>
    </source>
</evidence>
<dbReference type="Gene3D" id="3.30.70.270">
    <property type="match status" value="1"/>
</dbReference>
<dbReference type="InterPro" id="IPR001584">
    <property type="entry name" value="Integrase_cat-core"/>
</dbReference>
<dbReference type="CDD" id="cd01644">
    <property type="entry name" value="RT_pepA17"/>
    <property type="match status" value="1"/>
</dbReference>
<dbReference type="Pfam" id="PF18701">
    <property type="entry name" value="DUF5641"/>
    <property type="match status" value="1"/>
</dbReference>
<feature type="compositionally biased region" description="Basic and acidic residues" evidence="1">
    <location>
        <begin position="1706"/>
        <end position="1720"/>
    </location>
</feature>
<comment type="caution">
    <text evidence="3">The sequence shown here is derived from an EMBL/GenBank/DDBJ whole genome shotgun (WGS) entry which is preliminary data.</text>
</comment>
<gene>
    <name evidence="3" type="ORF">GEV33_005621</name>
</gene>
<protein>
    <recommendedName>
        <fullName evidence="2">Integrase catalytic domain-containing protein</fullName>
    </recommendedName>
</protein>
<organism evidence="3 4">
    <name type="scientific">Tenebrio molitor</name>
    <name type="common">Yellow mealworm beetle</name>
    <dbReference type="NCBI Taxonomy" id="7067"/>
    <lineage>
        <taxon>Eukaryota</taxon>
        <taxon>Metazoa</taxon>
        <taxon>Ecdysozoa</taxon>
        <taxon>Arthropoda</taxon>
        <taxon>Hexapoda</taxon>
        <taxon>Insecta</taxon>
        <taxon>Pterygota</taxon>
        <taxon>Neoptera</taxon>
        <taxon>Endopterygota</taxon>
        <taxon>Coleoptera</taxon>
        <taxon>Polyphaga</taxon>
        <taxon>Cucujiformia</taxon>
        <taxon>Tenebrionidae</taxon>
        <taxon>Tenebrio</taxon>
    </lineage>
</organism>
<dbReference type="GO" id="GO:0042575">
    <property type="term" value="C:DNA polymerase complex"/>
    <property type="evidence" value="ECO:0007669"/>
    <property type="project" value="UniProtKB-ARBA"/>
</dbReference>
<dbReference type="Pfam" id="PF03564">
    <property type="entry name" value="DUF1759"/>
    <property type="match status" value="1"/>
</dbReference>
<feature type="region of interest" description="Disordered" evidence="1">
    <location>
        <begin position="87"/>
        <end position="113"/>
    </location>
</feature>
<accession>A0A8J6HM71</accession>
<feature type="region of interest" description="Disordered" evidence="1">
    <location>
        <begin position="508"/>
        <end position="544"/>
    </location>
</feature>
<reference evidence="3" key="1">
    <citation type="journal article" date="2020" name="J Insects Food Feed">
        <title>The yellow mealworm (Tenebrio molitor) genome: a resource for the emerging insects as food and feed industry.</title>
        <authorList>
            <person name="Eriksson T."/>
            <person name="Andere A."/>
            <person name="Kelstrup H."/>
            <person name="Emery V."/>
            <person name="Picard C."/>
        </authorList>
    </citation>
    <scope>NUCLEOTIDE SEQUENCE</scope>
    <source>
        <strain evidence="3">Stoneville</strain>
        <tissue evidence="3">Whole head</tissue>
    </source>
</reference>
<dbReference type="InterPro" id="IPR036397">
    <property type="entry name" value="RNaseH_sf"/>
</dbReference>
<dbReference type="Pfam" id="PF05380">
    <property type="entry name" value="Peptidase_A17"/>
    <property type="match status" value="1"/>
</dbReference>
<dbReference type="InterPro" id="IPR012337">
    <property type="entry name" value="RNaseH-like_sf"/>
</dbReference>
<feature type="domain" description="Integrase catalytic" evidence="2">
    <location>
        <begin position="1393"/>
        <end position="1575"/>
    </location>
</feature>
<dbReference type="SUPFAM" id="SSF53098">
    <property type="entry name" value="Ribonuclease H-like"/>
    <property type="match status" value="1"/>
</dbReference>
<dbReference type="InterPro" id="IPR008042">
    <property type="entry name" value="Retrotrans_Pao"/>
</dbReference>
<evidence type="ECO:0000259" key="2">
    <source>
        <dbReference type="PROSITE" id="PS50994"/>
    </source>
</evidence>
<reference evidence="3" key="2">
    <citation type="submission" date="2021-08" db="EMBL/GenBank/DDBJ databases">
        <authorList>
            <person name="Eriksson T."/>
        </authorList>
    </citation>
    <scope>NUCLEOTIDE SEQUENCE</scope>
    <source>
        <strain evidence="3">Stoneville</strain>
        <tissue evidence="3">Whole head</tissue>
    </source>
</reference>
<dbReference type="InterPro" id="IPR043128">
    <property type="entry name" value="Rev_trsase/Diguanyl_cyclase"/>
</dbReference>
<sequence length="1753" mass="197031">MLSATSISLARVINVSNKATFLDWFRVKISRHLQHGFTTFNFNETLFTLSSGATGQPVATPACVATPIPPDTVRSVKLPRLCGVPLQPKKGTGARGIPRPTRTASNPVTSLPPKKKKKLVSLSSFVGNYKTQTSRTRSEFHRAQRHERNSDVQPQRLINQLREIREVAQSATEQPALRALLKRRFARAQSIFEKFELLHSAIIAFVATQPESDLEAEEQIRMEFFEAFDEIDAAYVRYFPEVERPASSPNSINSSSSTCSNLRLPKLSLRTFDGNFSEWTSFIQFFDNAIHSRPELARIEKFQYLISSLTGEPLNLVKAITLSEENYPIAYNALLPKLTSESASGLRKLSDKFKENRSALMALNLAESLEDFMWFQLLLEKLDPDTRKLFESDIRTLGPAEIPKFKQLADFIEGQCRVLDSLGKPREPASTTNSSRQWTRHLKIVHCALESTSCPEFTPKTSRQRFEIVKSRRLCINCLRPAHNANACNSKSSCRVCKERHHTMLHFEKSSASPATLGAPSSTLPPASSTTVAGTSSSSSSSSAVDSSLTTLTRAIENKIVLLATAVIEPRQQKCLRRLGLRFTPSKICVRGINPGAESTSPGFVECRIQPRNKPDQSKTINVHVLPQLAGDMPAGPVDISNWKHLCNLELADPDFNTPHRVEMLLGGDLYASLIKPGVLLGSGPGEPVAINTVFGWVINGPVDIPTPSVVHACLTTVDSDSLEFTLKRFWQLEEDYVAFMQDYLEAGHMSLAPPAMGTTARSYYIPHHCVQKPDSASTKLRVVFDASAKCANGQSLNDTLHTGPKFLQDIVRVLLNFRLHRVVFTAEVRQMYRQISIAPNDQEFQRIIWRSSPDDALQDYYLNTVTYGVCSAPLLAIRTLLQLASDEQSRFPRAAAVVRSDIYMDDIVTGCDSVQDALELQEQLIKLLQCGQFELRKWASNALPLLEHLDSSFRQDVRDFDSGDSVASMNILGLQWLPSQDVFSFKVKPTDRTSPDTTAMVSWFVVGRDPPTEITHRWEQYRSQLPGMSEIKLKRHLLTGQHLSCELHGFCDASEMGYAAAVYLRVVDVNGDVSISLVMAKSKVAPLKRRSLPQLELCGAHLLAKLLSYVSSLYVKCNIIVVTAWTDSMIVLGWLRASPHRWKTFVSNRVAYIQDKVPSECWRHVRSSDNPADCASRGLLPDEVKNHNLWWRGPNWLHQDPDFWPTEPSTASVPEEAIINSETPHLLRFVHNCRVASNSNRRFGPISLDEQTTAMNVLIKHTQRSAFEDTILKLENNQQCAKPIQRLAPFLDQNGIIRVGGRLSNSQLSFNAKHPALLPRSHRFTQLVIEHTHKVHLHPGLRTLHVLLLQNFWILSPQRAIRSVIGNCNVCFRVRPVAITQPMAPLPSHRVQQLKPFQCVGVDFAGPFAVTQIRRRGARSTKAYLCLFVCFTTKAVHLELASNLSTEVFLASLQRFIARRGRCTRIVSDCGTNFKGAAREIQKLMRAAAEQEQIIWEFNPPSAPHFGGLWEAGVKSVKTHLRRTIGEQVLTFEELYTFLTQIEAVLNSRPLCSISSDPNDLAALTPGHFLTLAPLTCLPEPDLLSIELNRLSRWQLLQRMHQSFWNRWHWEYLHTLQQRSKWSSASTKVTPGTLVLIKTDQVPPLQLSLGRVEQVHPGRDGVVRVATVKTTNGSIRRPVVKPKKKKKLVSLSSFVGNYKTQTSRTRSEFHRAQRHERNSDVQPQRKKVLSQMMTEKRHSEVDQSELSTVKVK</sequence>
<evidence type="ECO:0000313" key="3">
    <source>
        <dbReference type="EMBL" id="KAH0817170.1"/>
    </source>
</evidence>
<dbReference type="SUPFAM" id="SSF56672">
    <property type="entry name" value="DNA/RNA polymerases"/>
    <property type="match status" value="1"/>
</dbReference>
<keyword evidence="4" id="KW-1185">Reference proteome</keyword>
<dbReference type="InterPro" id="IPR043502">
    <property type="entry name" value="DNA/RNA_pol_sf"/>
</dbReference>
<feature type="compositionally biased region" description="Low complexity" evidence="1">
    <location>
        <begin position="519"/>
        <end position="544"/>
    </location>
</feature>
<evidence type="ECO:0000256" key="1">
    <source>
        <dbReference type="SAM" id="MobiDB-lite"/>
    </source>
</evidence>
<dbReference type="GO" id="GO:0003676">
    <property type="term" value="F:nucleic acid binding"/>
    <property type="evidence" value="ECO:0007669"/>
    <property type="project" value="InterPro"/>
</dbReference>